<name>A0A450V9V4_9GAMM</name>
<accession>A0A450V9V4</accession>
<evidence type="ECO:0000259" key="1">
    <source>
        <dbReference type="Pfam" id="PF13304"/>
    </source>
</evidence>
<dbReference type="PANTHER" id="PTHR43581">
    <property type="entry name" value="ATP/GTP PHOSPHATASE"/>
    <property type="match status" value="1"/>
</dbReference>
<dbReference type="InterPro" id="IPR051396">
    <property type="entry name" value="Bact_Antivir_Def_Nuclease"/>
</dbReference>
<organism evidence="4">
    <name type="scientific">Candidatus Kentrum eta</name>
    <dbReference type="NCBI Taxonomy" id="2126337"/>
    <lineage>
        <taxon>Bacteria</taxon>
        <taxon>Pseudomonadati</taxon>
        <taxon>Pseudomonadota</taxon>
        <taxon>Gammaproteobacteria</taxon>
        <taxon>Candidatus Kentrum</taxon>
    </lineage>
</organism>
<dbReference type="EMBL" id="CAADFI010000076">
    <property type="protein sequence ID" value="VFJ95477.1"/>
    <property type="molecule type" value="Genomic_DNA"/>
</dbReference>
<feature type="domain" description="ATPase AAA-type core" evidence="1">
    <location>
        <begin position="86"/>
        <end position="285"/>
    </location>
</feature>
<evidence type="ECO:0000313" key="2">
    <source>
        <dbReference type="EMBL" id="VFJ94147.1"/>
    </source>
</evidence>
<dbReference type="EMBL" id="CAADFG010000066">
    <property type="protein sequence ID" value="VFJ94147.1"/>
    <property type="molecule type" value="Genomic_DNA"/>
</dbReference>
<evidence type="ECO:0000313" key="4">
    <source>
        <dbReference type="EMBL" id="VFK01556.1"/>
    </source>
</evidence>
<dbReference type="SUPFAM" id="SSF52540">
    <property type="entry name" value="P-loop containing nucleoside triphosphate hydrolases"/>
    <property type="match status" value="1"/>
</dbReference>
<evidence type="ECO:0000313" key="3">
    <source>
        <dbReference type="EMBL" id="VFJ95477.1"/>
    </source>
</evidence>
<dbReference type="EMBL" id="CAADFJ010000068">
    <property type="protein sequence ID" value="VFK01556.1"/>
    <property type="molecule type" value="Genomic_DNA"/>
</dbReference>
<dbReference type="PANTHER" id="PTHR43581:SF4">
    <property type="entry name" value="ATP_GTP PHOSPHATASE"/>
    <property type="match status" value="1"/>
</dbReference>
<protein>
    <submittedName>
        <fullName evidence="4">AAA domain-containing protein, putative AbiEii toxin, Type IV TA system</fullName>
    </submittedName>
</protein>
<dbReference type="Gene3D" id="3.40.50.300">
    <property type="entry name" value="P-loop containing nucleotide triphosphate hydrolases"/>
    <property type="match status" value="1"/>
</dbReference>
<dbReference type="AlphaFoldDB" id="A0A450V9V4"/>
<dbReference type="InterPro" id="IPR003959">
    <property type="entry name" value="ATPase_AAA_core"/>
</dbReference>
<reference evidence="4" key="1">
    <citation type="submission" date="2019-02" db="EMBL/GenBank/DDBJ databases">
        <authorList>
            <person name="Gruber-Vodicka R. H."/>
            <person name="Seah K. B. B."/>
        </authorList>
    </citation>
    <scope>NUCLEOTIDE SEQUENCE</scope>
    <source>
        <strain evidence="4">BECK_SA2B12</strain>
        <strain evidence="2">BECK_SA2B15</strain>
        <strain evidence="3">BECK_SA2B20</strain>
    </source>
</reference>
<gene>
    <name evidence="2" type="ORF">BECKH772A_GA0070896_1006619</name>
    <name evidence="3" type="ORF">BECKH772B_GA0070898_1007618</name>
    <name evidence="4" type="ORF">BECKH772C_GA0070978_1006819</name>
</gene>
<dbReference type="Pfam" id="PF13304">
    <property type="entry name" value="AAA_21"/>
    <property type="match status" value="1"/>
</dbReference>
<dbReference type="InterPro" id="IPR027417">
    <property type="entry name" value="P-loop_NTPase"/>
</dbReference>
<dbReference type="GO" id="GO:0005524">
    <property type="term" value="F:ATP binding"/>
    <property type="evidence" value="ECO:0007669"/>
    <property type="project" value="InterPro"/>
</dbReference>
<proteinExistence type="predicted"/>
<sequence>MSRDVIPKLLESRQEYWIPEQSRFAGQQLLSPLGHLFKGHKIPTLDEEGFRLSSNDKDAIHVRTAAYIFEESGNKTIRRRLEPEQIESWSIPLEELYIISESGDSSSIVVSLDADAADLKRLERFGNRRKNAISGQDVDIPKYQFVSARGISDQESSTLWDSISLTDLEEEVLKGLRIIEPALVRLTFIKTDPHGSHYLLKENYPDRIPIIRPDETSDPVPLKSLGDGMIRIFHITLSLVSAKGGMLLIDEFENGLHWEVQEKAWRVVFELAEKLDVQVFATTHSRDCISSFSKVWQENPKIRGIHQDHKGA</sequence>
<dbReference type="GO" id="GO:0016887">
    <property type="term" value="F:ATP hydrolysis activity"/>
    <property type="evidence" value="ECO:0007669"/>
    <property type="project" value="InterPro"/>
</dbReference>